<name>A0ACA9Y117_9ASCO</name>
<proteinExistence type="predicted"/>
<keyword evidence="2" id="KW-1185">Reference proteome</keyword>
<sequence length="1064" mass="120203">MAPHAIETGSIGSKTSVSSNPFESTIDPYLLSSNYISPITIINQAIFSTQSKIFSYETICDVEFDNYLNNWITNYQRINGFNEKPEFYKFQIRSGAGNNLLGYLDNDKSGVSVIGDGNGLKYMYPALSQNKLPIALNVSAIDYNNDLLVSNYEKVLSSARSLNYPVLTATNHHDGKELQFLTLLNQYLSLLTNNVSINLFEGLESTNFFTKYDNLLSVEDLASTFKNLQFNDESGDLNETVSFAIEKLNQSLNTDYSNFKYIGNPRPSTVFVVYGTNESTKLGEVFEKLTDFYKVGLIQVRIPIPFNFNEFIKLVPKTTEKLVVLSPNSGTNTSIKADISSSLFLNGMYNRYDISEYVYELNFNWTPITIVKLLSQYVEIDEKIVLKDNVDIDYPINTNSSPIGQYVIWGKDNGEFFETANKLAFTLSLDDSKKVSIRNKFDNLTKGGIFQSQINSTDGINEIDSSDLTIVEDIDYFNHYDIISTTKPGSTILIGNYAKFDDSKLLSQLSKTTKESLLANENEIIVIDFSIFEDLKELNDSTKGFSNEFLIQFGFWKQTFPQLDSLIVNKLIQGNGAGFELLAAVVDKFITEVEAKGGLKPLKVVIETEEKDKEQDEEQQVLPFFINETSYYPNPRNSNEIDLEEATTGGYLDLAKKLTFNESFNTKTALRPDLPVNNFIVKVQKNIRLTPDEYSRNIFHIEFDISGTGLTYDIGEALGIHGRNHPEDVEEFLQFYGVDGDSIVELINKDDPSLVEIKTARQSLLDTVDFLGKPPKRFYESLAEYATEENDKARLTKLAGAEGAEELKKRQEVDFSTYFDILEEFKSAKPPFAELVKIIAPLKRREYSIASSQKLHPNALHLLIVVVDWTDSKGRKRWGHCSKYLSDLNIGDELVVSVKKSVMKLPPLSTQPIIMSGLGTGLAPFKAFIEERIWQKEQGMEIGEIYLFMGSRHKKEEYLYGELWEAYKKAGVLTHIGAAFSRDQPEKIYIQDKIRESLSELTDAMITKNGSFYLCGPTWPVPDITACLEDIIINAAAKNGETIKDVNKVVEDMKESGRYILEVY</sequence>
<protein>
    <submittedName>
        <fullName evidence="1">Sulfite reductase [NADPH] flavoprotein component</fullName>
    </submittedName>
</protein>
<reference evidence="1" key="1">
    <citation type="submission" date="2022-06" db="EMBL/GenBank/DDBJ databases">
        <authorList>
            <person name="Legras J.-L."/>
            <person name="Devillers H."/>
            <person name="Grondin C."/>
        </authorList>
    </citation>
    <scope>NUCLEOTIDE SEQUENCE</scope>
    <source>
        <strain evidence="1">CLIB 1444</strain>
    </source>
</reference>
<evidence type="ECO:0000313" key="1">
    <source>
        <dbReference type="EMBL" id="CAH6718554.1"/>
    </source>
</evidence>
<organism evidence="1 2">
    <name type="scientific">[Candida] jaroonii</name>
    <dbReference type="NCBI Taxonomy" id="467808"/>
    <lineage>
        <taxon>Eukaryota</taxon>
        <taxon>Fungi</taxon>
        <taxon>Dikarya</taxon>
        <taxon>Ascomycota</taxon>
        <taxon>Saccharomycotina</taxon>
        <taxon>Pichiomycetes</taxon>
        <taxon>Debaryomycetaceae</taxon>
        <taxon>Yamadazyma</taxon>
    </lineage>
</organism>
<dbReference type="EMBL" id="CALSDN010000001">
    <property type="protein sequence ID" value="CAH6718554.1"/>
    <property type="molecule type" value="Genomic_DNA"/>
</dbReference>
<gene>
    <name evidence="1" type="ORF">CLIB1444_01S09318</name>
</gene>
<accession>A0ACA9Y117</accession>
<evidence type="ECO:0000313" key="2">
    <source>
        <dbReference type="Proteomes" id="UP001152531"/>
    </source>
</evidence>
<dbReference type="Proteomes" id="UP001152531">
    <property type="component" value="Unassembled WGS sequence"/>
</dbReference>
<comment type="caution">
    <text evidence="1">The sequence shown here is derived from an EMBL/GenBank/DDBJ whole genome shotgun (WGS) entry which is preliminary data.</text>
</comment>